<dbReference type="EMBL" id="WIXO01000001">
    <property type="protein sequence ID" value="MTE22222.1"/>
    <property type="molecule type" value="Genomic_DNA"/>
</dbReference>
<protein>
    <recommendedName>
        <fullName evidence="1">Polynucleotide kinase PNKP phosphatase domain-containing protein</fullName>
    </recommendedName>
</protein>
<dbReference type="SUPFAM" id="SSF56784">
    <property type="entry name" value="HAD-like"/>
    <property type="match status" value="1"/>
</dbReference>
<organism evidence="2 3">
    <name type="scientific">Streptomyces taklimakanensis</name>
    <dbReference type="NCBI Taxonomy" id="2569853"/>
    <lineage>
        <taxon>Bacteria</taxon>
        <taxon>Bacillati</taxon>
        <taxon>Actinomycetota</taxon>
        <taxon>Actinomycetes</taxon>
        <taxon>Kitasatosporales</taxon>
        <taxon>Streptomycetaceae</taxon>
        <taxon>Streptomyces</taxon>
    </lineage>
</organism>
<reference evidence="2 3" key="1">
    <citation type="submission" date="2019-11" db="EMBL/GenBank/DDBJ databases">
        <authorList>
            <person name="Yuan L."/>
        </authorList>
    </citation>
    <scope>NUCLEOTIDE SEQUENCE [LARGE SCALE GENOMIC DNA]</scope>
    <source>
        <strain evidence="2 3">TRM43335</strain>
    </source>
</reference>
<proteinExistence type="predicted"/>
<dbReference type="AlphaFoldDB" id="A0A6G2BK03"/>
<accession>A0A6G2BK03</accession>
<feature type="domain" description="Polynucleotide kinase PNKP phosphatase" evidence="1">
    <location>
        <begin position="8"/>
        <end position="140"/>
    </location>
</feature>
<dbReference type="Gene3D" id="3.40.50.1000">
    <property type="entry name" value="HAD superfamily/HAD-like"/>
    <property type="match status" value="1"/>
</dbReference>
<dbReference type="InterPro" id="IPR056782">
    <property type="entry name" value="HAD_PNKP"/>
</dbReference>
<comment type="caution">
    <text evidence="2">The sequence shown here is derived from an EMBL/GenBank/DDBJ whole genome shotgun (WGS) entry which is preliminary data.</text>
</comment>
<evidence type="ECO:0000313" key="3">
    <source>
        <dbReference type="Proteomes" id="UP000473014"/>
    </source>
</evidence>
<dbReference type="RefSeq" id="WP_155072745.1">
    <property type="nucleotide sequence ID" value="NZ_WIXO01000001.1"/>
</dbReference>
<sequence length="160" mass="18023">MAPRPLAVFDLDGTLADVRHRLRFLDTRPRDWDAFFAAAPDDPPLAEGVELALAHVGEHEVVYVTGRPERCRRDTVEWLARHGLPHGRLMMRGGRDRRPARVTKPELLRALARGRTVALVVDDDPLVCDAYERAGFPVVRADWMAARGVLAEVQEREGRT</sequence>
<dbReference type="Pfam" id="PF25109">
    <property type="entry name" value="HAD_PNKP"/>
    <property type="match status" value="1"/>
</dbReference>
<keyword evidence="3" id="KW-1185">Reference proteome</keyword>
<dbReference type="InterPro" id="IPR036412">
    <property type="entry name" value="HAD-like_sf"/>
</dbReference>
<gene>
    <name evidence="2" type="ORF">F0L17_24600</name>
</gene>
<evidence type="ECO:0000259" key="1">
    <source>
        <dbReference type="Pfam" id="PF25109"/>
    </source>
</evidence>
<evidence type="ECO:0000313" key="2">
    <source>
        <dbReference type="EMBL" id="MTE22222.1"/>
    </source>
</evidence>
<dbReference type="OrthoDB" id="5189293at2"/>
<dbReference type="InterPro" id="IPR023214">
    <property type="entry name" value="HAD_sf"/>
</dbReference>
<name>A0A6G2BK03_9ACTN</name>
<dbReference type="Proteomes" id="UP000473014">
    <property type="component" value="Unassembled WGS sequence"/>
</dbReference>